<dbReference type="AlphaFoldDB" id="A0A3B3R552"/>
<dbReference type="GO" id="GO:0005886">
    <property type="term" value="C:plasma membrane"/>
    <property type="evidence" value="ECO:0007669"/>
    <property type="project" value="UniProtKB-SubCell"/>
</dbReference>
<dbReference type="Pfam" id="PF11838">
    <property type="entry name" value="ERAP1_C"/>
    <property type="match status" value="1"/>
</dbReference>
<dbReference type="Pfam" id="PF01433">
    <property type="entry name" value="Peptidase_M1"/>
    <property type="match status" value="1"/>
</dbReference>
<feature type="binding site" evidence="21">
    <location>
        <begin position="406"/>
        <end position="410"/>
    </location>
    <ligand>
        <name>substrate</name>
    </ligand>
</feature>
<keyword evidence="18" id="KW-1015">Disulfide bond</keyword>
<evidence type="ECO:0000256" key="20">
    <source>
        <dbReference type="PIRSR" id="PIRSR634016-1"/>
    </source>
</evidence>
<evidence type="ECO:0000256" key="18">
    <source>
        <dbReference type="ARBA" id="ARBA00023157"/>
    </source>
</evidence>
<dbReference type="Gene3D" id="1.25.50.20">
    <property type="match status" value="1"/>
</dbReference>
<evidence type="ECO:0000259" key="26">
    <source>
        <dbReference type="Pfam" id="PF01433"/>
    </source>
</evidence>
<dbReference type="Proteomes" id="UP000261540">
    <property type="component" value="Unplaced"/>
</dbReference>
<evidence type="ECO:0000256" key="19">
    <source>
        <dbReference type="ARBA" id="ARBA00023180"/>
    </source>
</evidence>
<keyword evidence="6" id="KW-0031">Aminopeptidase</keyword>
<dbReference type="InterPro" id="IPR001930">
    <property type="entry name" value="Peptidase_M1"/>
</dbReference>
<evidence type="ECO:0000256" key="10">
    <source>
        <dbReference type="ARBA" id="ARBA00022723"/>
    </source>
</evidence>
<feature type="binding site" evidence="22">
    <location>
        <position position="446"/>
    </location>
    <ligand>
        <name>Zn(2+)</name>
        <dbReference type="ChEBI" id="CHEBI:29105"/>
        <note>catalytic</note>
    </ligand>
</feature>
<comment type="subcellular location">
    <subcellularLocation>
        <location evidence="2">Cell membrane</location>
        <topology evidence="2">Single-pass type II membrane protein</topology>
    </subcellularLocation>
</comment>
<keyword evidence="13" id="KW-0106">Calcium</keyword>
<dbReference type="Gene3D" id="1.10.390.10">
    <property type="entry name" value="Neutral Protease Domain 2"/>
    <property type="match status" value="1"/>
</dbReference>
<keyword evidence="7" id="KW-1003">Cell membrane</keyword>
<dbReference type="InterPro" id="IPR045357">
    <property type="entry name" value="Aminopeptidase_N-like_N"/>
</dbReference>
<dbReference type="FunFam" id="1.25.50.20:FF:000001">
    <property type="entry name" value="Aminopeptidase"/>
    <property type="match status" value="1"/>
</dbReference>
<evidence type="ECO:0000256" key="4">
    <source>
        <dbReference type="ARBA" id="ARBA00011748"/>
    </source>
</evidence>
<dbReference type="STRING" id="1676925.ENSPKIP00000013040"/>
<comment type="catalytic activity">
    <reaction evidence="1">
        <text>Release of N-terminal glutamate (and to a lesser extent aspartate) from a peptide.</text>
        <dbReference type="EC" id="3.4.11.7"/>
    </reaction>
</comment>
<dbReference type="PANTHER" id="PTHR11533:SF276">
    <property type="entry name" value="GLUTAMYL AMINOPEPTIDASE"/>
    <property type="match status" value="1"/>
</dbReference>
<evidence type="ECO:0000256" key="3">
    <source>
        <dbReference type="ARBA" id="ARBA00010136"/>
    </source>
</evidence>
<organism evidence="29 30">
    <name type="scientific">Paramormyrops kingsleyae</name>
    <dbReference type="NCBI Taxonomy" id="1676925"/>
    <lineage>
        <taxon>Eukaryota</taxon>
        <taxon>Metazoa</taxon>
        <taxon>Chordata</taxon>
        <taxon>Craniata</taxon>
        <taxon>Vertebrata</taxon>
        <taxon>Euteleostomi</taxon>
        <taxon>Actinopterygii</taxon>
        <taxon>Neopterygii</taxon>
        <taxon>Teleostei</taxon>
        <taxon>Osteoglossocephala</taxon>
        <taxon>Osteoglossomorpha</taxon>
        <taxon>Osteoglossiformes</taxon>
        <taxon>Mormyridae</taxon>
        <taxon>Paramormyrops</taxon>
    </lineage>
</organism>
<dbReference type="FunFam" id="2.60.40.1730:FF:000006">
    <property type="entry name" value="Aminopeptidase"/>
    <property type="match status" value="1"/>
</dbReference>
<evidence type="ECO:0000259" key="27">
    <source>
        <dbReference type="Pfam" id="PF11838"/>
    </source>
</evidence>
<protein>
    <recommendedName>
        <fullName evidence="5">glutamyl aminopeptidase</fullName>
        <ecNumber evidence="5">3.4.11.7</ecNumber>
    </recommendedName>
</protein>
<dbReference type="SUPFAM" id="SSF63737">
    <property type="entry name" value="Leukotriene A4 hydrolase N-terminal domain"/>
    <property type="match status" value="1"/>
</dbReference>
<dbReference type="InterPro" id="IPR042097">
    <property type="entry name" value="Aminopeptidase_N-like_N_sf"/>
</dbReference>
<dbReference type="GO" id="GO:0004230">
    <property type="term" value="F:glutamyl aminopeptidase activity"/>
    <property type="evidence" value="ECO:0007669"/>
    <property type="project" value="UniProtKB-EC"/>
</dbReference>
<dbReference type="GO" id="GO:0008270">
    <property type="term" value="F:zinc ion binding"/>
    <property type="evidence" value="ECO:0007669"/>
    <property type="project" value="InterPro"/>
</dbReference>
<comment type="similarity">
    <text evidence="3">Belongs to the peptidase M1 family.</text>
</comment>
<keyword evidence="9 25" id="KW-0812">Transmembrane</keyword>
<keyword evidence="10 22" id="KW-0479">Metal-binding</keyword>
<evidence type="ECO:0000256" key="7">
    <source>
        <dbReference type="ARBA" id="ARBA00022475"/>
    </source>
</evidence>
<keyword evidence="17 25" id="KW-0472">Membrane</keyword>
<dbReference type="GO" id="GO:0008217">
    <property type="term" value="P:regulation of blood pressure"/>
    <property type="evidence" value="ECO:0007669"/>
    <property type="project" value="TreeGrafter"/>
</dbReference>
<dbReference type="GO" id="GO:0006508">
    <property type="term" value="P:proteolysis"/>
    <property type="evidence" value="ECO:0007669"/>
    <property type="project" value="UniProtKB-KW"/>
</dbReference>
<evidence type="ECO:0000256" key="2">
    <source>
        <dbReference type="ARBA" id="ARBA00004401"/>
    </source>
</evidence>
<comment type="subunit">
    <text evidence="4">Homodimer; disulfide-linked.</text>
</comment>
<evidence type="ECO:0000256" key="12">
    <source>
        <dbReference type="ARBA" id="ARBA00022833"/>
    </source>
</evidence>
<keyword evidence="14" id="KW-0735">Signal-anchor</keyword>
<evidence type="ECO:0000256" key="17">
    <source>
        <dbReference type="ARBA" id="ARBA00023136"/>
    </source>
</evidence>
<feature type="domain" description="Peptidase M1 membrane alanine aminopeptidase" evidence="26">
    <location>
        <begin position="370"/>
        <end position="587"/>
    </location>
</feature>
<evidence type="ECO:0000256" key="1">
    <source>
        <dbReference type="ARBA" id="ARBA00001703"/>
    </source>
</evidence>
<dbReference type="Ensembl" id="ENSPKIT00000037454.1">
    <property type="protein sequence ID" value="ENSPKIP00000013040.1"/>
    <property type="gene ID" value="ENSPKIG00000000622.1"/>
</dbReference>
<evidence type="ECO:0000256" key="13">
    <source>
        <dbReference type="ARBA" id="ARBA00022837"/>
    </source>
</evidence>
<evidence type="ECO:0000256" key="5">
    <source>
        <dbReference type="ARBA" id="ARBA00012567"/>
    </source>
</evidence>
<feature type="region of interest" description="Disordered" evidence="24">
    <location>
        <begin position="102"/>
        <end position="132"/>
    </location>
</feature>
<evidence type="ECO:0000259" key="28">
    <source>
        <dbReference type="Pfam" id="PF17900"/>
    </source>
</evidence>
<name>A0A3B3R552_9TELE</name>
<keyword evidence="19" id="KW-0325">Glycoprotein</keyword>
<evidence type="ECO:0000313" key="29">
    <source>
        <dbReference type="Ensembl" id="ENSPKIP00000013040.1"/>
    </source>
</evidence>
<dbReference type="PRINTS" id="PR00756">
    <property type="entry name" value="ALADIPTASE"/>
</dbReference>
<dbReference type="InterPro" id="IPR014782">
    <property type="entry name" value="Peptidase_M1_dom"/>
</dbReference>
<evidence type="ECO:0000256" key="8">
    <source>
        <dbReference type="ARBA" id="ARBA00022670"/>
    </source>
</evidence>
<dbReference type="Pfam" id="PF17900">
    <property type="entry name" value="Peptidase_M1_N"/>
    <property type="match status" value="1"/>
</dbReference>
<keyword evidence="30" id="KW-1185">Reference proteome</keyword>
<dbReference type="CDD" id="cd09601">
    <property type="entry name" value="M1_APN-Q_like"/>
    <property type="match status" value="1"/>
</dbReference>
<dbReference type="GO" id="GO:0042277">
    <property type="term" value="F:peptide binding"/>
    <property type="evidence" value="ECO:0007669"/>
    <property type="project" value="TreeGrafter"/>
</dbReference>
<evidence type="ECO:0000256" key="14">
    <source>
        <dbReference type="ARBA" id="ARBA00022968"/>
    </source>
</evidence>
<feature type="site" description="Transition state stabilizer" evidence="23">
    <location>
        <position position="528"/>
    </location>
</feature>
<dbReference type="InterPro" id="IPR050344">
    <property type="entry name" value="Peptidase_M1_aminopeptidases"/>
</dbReference>
<reference evidence="29" key="2">
    <citation type="submission" date="2025-09" db="UniProtKB">
        <authorList>
            <consortium name="Ensembl"/>
        </authorList>
    </citation>
    <scope>IDENTIFICATION</scope>
</reference>
<evidence type="ECO:0000256" key="22">
    <source>
        <dbReference type="PIRSR" id="PIRSR634016-3"/>
    </source>
</evidence>
<sequence length="1009" mass="115421">MGAKTRERRLTSFFPSLQRHLRHVLGVLNVLALFLKSCALGDLGIVQQAVFLVIDVVMMESMELEEKSRTYCIRGKHVAVICVALAAAAAVVLGISLGLSQARPTDGMETSRSSTPEVSERGPCRASSDSSGDWKNFRLPEYVTPVHYDLHVEPDLDTDIYTGNVSILVSVSKATRHLWLHIRETFISVLPRLQRKSGQRLQEVPLKRCFEYKPQEYVVLEATEVLPPTGPIEYYVLTLRFQGWLNNSLVGFYRTTYQENGTTKKIAATDHEPTDARKTFPCFDEPNKKATYKISITHDGSYSVLSNMPVEKIEILSGNRKRTSFEISVRMSTYLVCFAVHQFTYVERRSSRGIPLRVYVQPTQIHTAVYAANVTKVIFDYFEFYFNMTYSLPKLDKIAIPDFGTGAMENWGLITYRESSLLYDASESSSYNKKNVASIISHELVHQWFGNIVTMDWWDDLWLNEGFASFFAFVGVDRAEPSWEMRDFMLTDITLPVMVSDALVSSHAIITNVSTPAEITAVFDGISYSKGASILRMLEDLLGGEMFQIGCQKYLKDFQFRNAKTSDFWRSLAAVSGFPIEEIMDTWTKQMGYPLLDVSTLGMQVRLTQRRLLLDPNADPSKPTVALSYSWIIPIKWFSLGSQKNGSIMYNRIQRDLLVPDYATDVDGLLKVNRDSIGFYRVNYNDLLWSSVSQQLLQEHRVFSKADRAGYIDDAFFLARANVIDYSHAFNLAKYLAAETEYVVWDTVASSIAYVRDMMVQDSTLYPKFQMFFRNKLSGISRMLGWNDTGSMQERMLRAIILGLSCQMEDQDALVQASHLFYRWINGSRVATNLRRLVYHYGMKQAGSEEAWDEMFRRYSSATLAQEKDKILYGLSSVENVDLLSRLLEAAKNESIIRTQDVFTLIRYVSLNKYGSTMAWDWTALNWEYLVNRFTINSRNLGRLVARITATYNTELQLWQIENFISRHPDAGAGATPRKQALEKVKSNIDWMRRNREEIRLWLDVNVST</sequence>
<accession>A0A3B3R552</accession>
<evidence type="ECO:0000256" key="9">
    <source>
        <dbReference type="ARBA" id="ARBA00022692"/>
    </source>
</evidence>
<dbReference type="InterPro" id="IPR024571">
    <property type="entry name" value="ERAP1-like_C_dom"/>
</dbReference>
<comment type="cofactor">
    <cofactor evidence="22">
        <name>Zn(2+)</name>
        <dbReference type="ChEBI" id="CHEBI:29105"/>
    </cofactor>
    <text evidence="22">Binds 1 zinc ion per subunit.</text>
</comment>
<dbReference type="EC" id="3.4.11.7" evidence="5"/>
<evidence type="ECO:0000256" key="16">
    <source>
        <dbReference type="ARBA" id="ARBA00023049"/>
    </source>
</evidence>
<feature type="binding site" evidence="22">
    <location>
        <position position="465"/>
    </location>
    <ligand>
        <name>Zn(2+)</name>
        <dbReference type="ChEBI" id="CHEBI:29105"/>
        <note>catalytic</note>
    </ligand>
</feature>
<evidence type="ECO:0000256" key="6">
    <source>
        <dbReference type="ARBA" id="ARBA00022438"/>
    </source>
</evidence>
<dbReference type="Gene3D" id="2.60.40.1910">
    <property type="match status" value="1"/>
</dbReference>
<dbReference type="GO" id="GO:0043171">
    <property type="term" value="P:peptide catabolic process"/>
    <property type="evidence" value="ECO:0007669"/>
    <property type="project" value="TreeGrafter"/>
</dbReference>
<evidence type="ECO:0000256" key="15">
    <source>
        <dbReference type="ARBA" id="ARBA00022989"/>
    </source>
</evidence>
<feature type="binding site" evidence="21">
    <location>
        <position position="272"/>
    </location>
    <ligand>
        <name>substrate</name>
    </ligand>
</feature>
<proteinExistence type="inferred from homology"/>
<dbReference type="PANTHER" id="PTHR11533">
    <property type="entry name" value="PROTEASE M1 ZINC METALLOPROTEASE"/>
    <property type="match status" value="1"/>
</dbReference>
<dbReference type="InterPro" id="IPR027268">
    <property type="entry name" value="Peptidase_M4/M1_CTD_sf"/>
</dbReference>
<dbReference type="GO" id="GO:0005737">
    <property type="term" value="C:cytoplasm"/>
    <property type="evidence" value="ECO:0007669"/>
    <property type="project" value="TreeGrafter"/>
</dbReference>
<feature type="binding site" evidence="22">
    <location>
        <position position="442"/>
    </location>
    <ligand>
        <name>Zn(2+)</name>
        <dbReference type="ChEBI" id="CHEBI:29105"/>
        <note>catalytic</note>
    </ligand>
</feature>
<dbReference type="GO" id="GO:0005615">
    <property type="term" value="C:extracellular space"/>
    <property type="evidence" value="ECO:0007669"/>
    <property type="project" value="TreeGrafter"/>
</dbReference>
<feature type="domain" description="Aminopeptidase N-like N-terminal" evidence="28">
    <location>
        <begin position="145"/>
        <end position="335"/>
    </location>
</feature>
<feature type="domain" description="ERAP1-like C-terminal" evidence="27">
    <location>
        <begin position="669"/>
        <end position="986"/>
    </location>
</feature>
<keyword evidence="8" id="KW-0645">Protease</keyword>
<dbReference type="GeneTree" id="ENSGT00940000156946"/>
<keyword evidence="15 25" id="KW-1133">Transmembrane helix</keyword>
<evidence type="ECO:0000256" key="24">
    <source>
        <dbReference type="SAM" id="MobiDB-lite"/>
    </source>
</evidence>
<keyword evidence="11" id="KW-0378">Hydrolase</keyword>
<evidence type="ECO:0000256" key="25">
    <source>
        <dbReference type="SAM" id="Phobius"/>
    </source>
</evidence>
<dbReference type="GO" id="GO:0070006">
    <property type="term" value="F:metalloaminopeptidase activity"/>
    <property type="evidence" value="ECO:0007669"/>
    <property type="project" value="TreeGrafter"/>
</dbReference>
<keyword evidence="12 22" id="KW-0862">Zinc</keyword>
<evidence type="ECO:0000256" key="21">
    <source>
        <dbReference type="PIRSR" id="PIRSR634016-2"/>
    </source>
</evidence>
<evidence type="ECO:0000256" key="11">
    <source>
        <dbReference type="ARBA" id="ARBA00022801"/>
    </source>
</evidence>
<dbReference type="SUPFAM" id="SSF55486">
    <property type="entry name" value="Metalloproteases ('zincins'), catalytic domain"/>
    <property type="match status" value="1"/>
</dbReference>
<dbReference type="FunFam" id="1.10.390.10:FF:000016">
    <property type="entry name" value="Glutamyl aminopeptidase"/>
    <property type="match status" value="1"/>
</dbReference>
<evidence type="ECO:0000256" key="23">
    <source>
        <dbReference type="PIRSR" id="PIRSR634016-4"/>
    </source>
</evidence>
<dbReference type="InterPro" id="IPR034016">
    <property type="entry name" value="M1_APN-typ"/>
</dbReference>
<keyword evidence="16" id="KW-0482">Metalloprotease</keyword>
<feature type="transmembrane region" description="Helical" evidence="25">
    <location>
        <begin position="78"/>
        <end position="99"/>
    </location>
</feature>
<feature type="active site" description="Proton acceptor" evidence="20">
    <location>
        <position position="443"/>
    </location>
</feature>
<dbReference type="Gene3D" id="2.60.40.1730">
    <property type="entry name" value="tricorn interacting facor f3 domain"/>
    <property type="match status" value="1"/>
</dbReference>
<evidence type="ECO:0000313" key="30">
    <source>
        <dbReference type="Proteomes" id="UP000261540"/>
    </source>
</evidence>
<feature type="binding site" evidence="21">
    <location>
        <position position="939"/>
    </location>
    <ligand>
        <name>substrate</name>
    </ligand>
</feature>
<reference evidence="29" key="1">
    <citation type="submission" date="2025-08" db="UniProtKB">
        <authorList>
            <consortium name="Ensembl"/>
        </authorList>
    </citation>
    <scope>IDENTIFICATION</scope>
</reference>
<feature type="compositionally biased region" description="Polar residues" evidence="24">
    <location>
        <begin position="102"/>
        <end position="117"/>
    </location>
</feature>